<protein>
    <submittedName>
        <fullName evidence="1">Uncharacterized protein</fullName>
    </submittedName>
</protein>
<proteinExistence type="predicted"/>
<dbReference type="Proteomes" id="UP001227268">
    <property type="component" value="Unassembled WGS sequence"/>
</dbReference>
<keyword evidence="2" id="KW-1185">Reference proteome</keyword>
<gene>
    <name evidence="1" type="ORF">QFC21_000964</name>
</gene>
<name>A0ACC2W7W9_9TREE</name>
<accession>A0ACC2W7W9</accession>
<sequence length="309" mass="33499">MPSPTSHLSQPIYFLPGPPYPPSMRHTPYGESAELPISAYTTYIQPGPVFQTAYDDMGYSHMPVRAMRPASTSSSDSPDEILMTPFMVQGNQGLDPTQYVSYIQSQPAFAPSVTPMPIGLQLNGISGMYGPSTARTSSASIQTVNNPEATEHQGPTVEQPVQPPLCRRHTDSLPFSHSPLKRTIMGSSKPYDSSPSERLRRPLSAIDTPINSRGMGFLAIDNAYVAKQRIACQGCREKKLKCTGASPVCYNCSKKGRTQCKYVSTVRRRGPGKKRLDAEARAVDEGYSADSAPGIPAQYAFWAGGDGQS</sequence>
<evidence type="ECO:0000313" key="1">
    <source>
        <dbReference type="EMBL" id="KAJ9107508.1"/>
    </source>
</evidence>
<organism evidence="1 2">
    <name type="scientific">Naganishia friedmannii</name>
    <dbReference type="NCBI Taxonomy" id="89922"/>
    <lineage>
        <taxon>Eukaryota</taxon>
        <taxon>Fungi</taxon>
        <taxon>Dikarya</taxon>
        <taxon>Basidiomycota</taxon>
        <taxon>Agaricomycotina</taxon>
        <taxon>Tremellomycetes</taxon>
        <taxon>Filobasidiales</taxon>
        <taxon>Filobasidiaceae</taxon>
        <taxon>Naganishia</taxon>
    </lineage>
</organism>
<reference evidence="1" key="1">
    <citation type="submission" date="2023-04" db="EMBL/GenBank/DDBJ databases">
        <title>Draft Genome sequencing of Naganishia species isolated from polar environments using Oxford Nanopore Technology.</title>
        <authorList>
            <person name="Leo P."/>
            <person name="Venkateswaran K."/>
        </authorList>
    </citation>
    <scope>NUCLEOTIDE SEQUENCE</scope>
    <source>
        <strain evidence="1">MNA-CCFEE 5423</strain>
    </source>
</reference>
<evidence type="ECO:0000313" key="2">
    <source>
        <dbReference type="Proteomes" id="UP001227268"/>
    </source>
</evidence>
<comment type="caution">
    <text evidence="1">The sequence shown here is derived from an EMBL/GenBank/DDBJ whole genome shotgun (WGS) entry which is preliminary data.</text>
</comment>
<dbReference type="EMBL" id="JASBWT010000002">
    <property type="protein sequence ID" value="KAJ9107508.1"/>
    <property type="molecule type" value="Genomic_DNA"/>
</dbReference>